<name>C5LNH0_PERM5</name>
<dbReference type="EMBL" id="GG683778">
    <property type="protein sequence ID" value="EER01721.1"/>
    <property type="molecule type" value="Genomic_DNA"/>
</dbReference>
<protein>
    <submittedName>
        <fullName evidence="1">Uncharacterized protein</fullName>
    </submittedName>
</protein>
<organism evidence="2">
    <name type="scientific">Perkinsus marinus (strain ATCC 50983 / TXsc)</name>
    <dbReference type="NCBI Taxonomy" id="423536"/>
    <lineage>
        <taxon>Eukaryota</taxon>
        <taxon>Sar</taxon>
        <taxon>Alveolata</taxon>
        <taxon>Perkinsozoa</taxon>
        <taxon>Perkinsea</taxon>
        <taxon>Perkinsida</taxon>
        <taxon>Perkinsidae</taxon>
        <taxon>Perkinsus</taxon>
    </lineage>
</organism>
<proteinExistence type="predicted"/>
<dbReference type="Proteomes" id="UP000007800">
    <property type="component" value="Unassembled WGS sequence"/>
</dbReference>
<accession>C5LNH0</accession>
<gene>
    <name evidence="1" type="ORF">Pmar_PMAR008187</name>
</gene>
<dbReference type="AlphaFoldDB" id="C5LNH0"/>
<dbReference type="InParanoid" id="C5LNH0"/>
<keyword evidence="2" id="KW-1185">Reference proteome</keyword>
<dbReference type="GeneID" id="9040296"/>
<evidence type="ECO:0000313" key="2">
    <source>
        <dbReference type="Proteomes" id="UP000007800"/>
    </source>
</evidence>
<evidence type="ECO:0000313" key="1">
    <source>
        <dbReference type="EMBL" id="EER01721.1"/>
    </source>
</evidence>
<sequence length="115" mass="13254">MPGRLRLDVERGSDYLRRVSKERERRAEAQKLRELEREAEELAPCTFKPAINKAPQRGKEKLRQHDGNEQDMNMSILQVDCAARSAEFNATIGNVVIYKADVLMFHVKEGELTRV</sequence>
<dbReference type="RefSeq" id="XP_002769003.1">
    <property type="nucleotide sequence ID" value="XM_002768957.1"/>
</dbReference>
<reference evidence="1 2" key="1">
    <citation type="submission" date="2008-07" db="EMBL/GenBank/DDBJ databases">
        <authorList>
            <person name="El-Sayed N."/>
            <person name="Caler E."/>
            <person name="Inman J."/>
            <person name="Amedeo P."/>
            <person name="Hass B."/>
            <person name="Wortman J."/>
        </authorList>
    </citation>
    <scope>NUCLEOTIDE SEQUENCE [LARGE SCALE GENOMIC DNA]</scope>
    <source>
        <strain evidence="2">ATCC 50983 / TXsc</strain>
    </source>
</reference>